<proteinExistence type="predicted"/>
<feature type="region of interest" description="Disordered" evidence="1">
    <location>
        <begin position="658"/>
        <end position="704"/>
    </location>
</feature>
<dbReference type="PANTHER" id="PTHR10338">
    <property type="entry name" value="INTER-ALPHA-TRYPSIN INHIBITOR HEAVY CHAIN FAMILY MEMBER"/>
    <property type="match status" value="1"/>
</dbReference>
<evidence type="ECO:0000259" key="3">
    <source>
        <dbReference type="PROSITE" id="PS50234"/>
    </source>
</evidence>
<dbReference type="SMART" id="SM00327">
    <property type="entry name" value="VWA"/>
    <property type="match status" value="1"/>
</dbReference>
<sequence>MASNNGRVLLAIYAIGITLSFGEELYKKPEITFLHIDSDVKYRFATTKVSSRLKNPRNQTTEAIIDVTLPNEAFITNLTLEIEERIVVGEIKKKDVAKQEYEQAKAQGQSAGYIGTKSRETNRFQLAVSVAAHGKISFNLTYQELLKRKHGHYEHVVYIDPGQAVAEMKVSVSIMESRNITKLRIPPLRNDIEANIMDLSTITRIAKPSPKEAFVQFAPSVDFQKNQTESGMAGQFVLQYDVERSMDKADLLLVNGYFVHFFAPEGLQPIPNDVLFILDVSGSMRGAKMTQLKEAMKSILGQLNGSDSFNIVTFSDKFYAWETNMVDIADEDVKERALAYVDTLQPDGWTDIEMALRKGIELLKPNDTSGRESKKPVIMFLTDGEATAGVVVQADILASIQKTNEGNIPIFCLAFGESADYTLTKKLAAQNNGIGRKIYEASDAAMQIAGFYNEIAVTLLSNVTFQYLDAPPQTLTQTHFTNYFNGSELVVSGLYEGSNTNQGLATLRMRVSGNTANKRNSDIVIVTENIVENTVEKMTHVGVYEQITEKVWAYLTIKQLLQKEVAAIDAEKSDALKKQIVGMSMKYGFVTPHTSMVVTELKRRSGIAEYSEDNAEDDLHGGMQHSQSRHMASPLAMPSMMFDSMARTSRIQANKDLGIMSSPNHKTKPDSTRTRRPKITPSPQTPKTTKAAKTKNTGGKGKGKKYPKLILWNQTINITLCKDLDSNHKELLLYMDTAKDLNITAVLNERIIEKVILQCGHVNVTIDKEFVERSVNVSDRAAMWNITGPHRINAASEKPKQLRVDLDAFSMSISQTMSIKVFRSGRNGPLMELGEIGKIMSGSMKLEIHPTDDKVGTFITSSGKHKVTLVKTGTEVKWCWKGDF</sequence>
<dbReference type="InterPro" id="IPR013694">
    <property type="entry name" value="VIT"/>
</dbReference>
<keyword evidence="6" id="KW-1185">Reference proteome</keyword>
<evidence type="ECO:0000313" key="6">
    <source>
        <dbReference type="Proteomes" id="UP000828390"/>
    </source>
</evidence>
<feature type="chain" id="PRO_5039214632" evidence="2">
    <location>
        <begin position="23"/>
        <end position="884"/>
    </location>
</feature>
<name>A0A9D4JPL9_DREPO</name>
<accession>A0A9D4JPL9</accession>
<dbReference type="PROSITE" id="PS50234">
    <property type="entry name" value="VWFA"/>
    <property type="match status" value="1"/>
</dbReference>
<protein>
    <submittedName>
        <fullName evidence="5">Uncharacterized protein</fullName>
    </submittedName>
</protein>
<dbReference type="OrthoDB" id="299997at2759"/>
<organism evidence="5 6">
    <name type="scientific">Dreissena polymorpha</name>
    <name type="common">Zebra mussel</name>
    <name type="synonym">Mytilus polymorpha</name>
    <dbReference type="NCBI Taxonomy" id="45954"/>
    <lineage>
        <taxon>Eukaryota</taxon>
        <taxon>Metazoa</taxon>
        <taxon>Spiralia</taxon>
        <taxon>Lophotrochozoa</taxon>
        <taxon>Mollusca</taxon>
        <taxon>Bivalvia</taxon>
        <taxon>Autobranchia</taxon>
        <taxon>Heteroconchia</taxon>
        <taxon>Euheterodonta</taxon>
        <taxon>Imparidentia</taxon>
        <taxon>Neoheterodontei</taxon>
        <taxon>Myida</taxon>
        <taxon>Dreissenoidea</taxon>
        <taxon>Dreissenidae</taxon>
        <taxon>Dreissena</taxon>
    </lineage>
</organism>
<dbReference type="EMBL" id="JAIWYP010000005">
    <property type="protein sequence ID" value="KAH3816258.1"/>
    <property type="molecule type" value="Genomic_DNA"/>
</dbReference>
<dbReference type="PROSITE" id="PS51468">
    <property type="entry name" value="VIT"/>
    <property type="match status" value="1"/>
</dbReference>
<dbReference type="Pfam" id="PF08487">
    <property type="entry name" value="VIT"/>
    <property type="match status" value="1"/>
</dbReference>
<evidence type="ECO:0000259" key="4">
    <source>
        <dbReference type="PROSITE" id="PS51468"/>
    </source>
</evidence>
<reference evidence="5" key="2">
    <citation type="submission" date="2020-11" db="EMBL/GenBank/DDBJ databases">
        <authorList>
            <person name="McCartney M.A."/>
            <person name="Auch B."/>
            <person name="Kono T."/>
            <person name="Mallez S."/>
            <person name="Becker A."/>
            <person name="Gohl D.M."/>
            <person name="Silverstein K.A.T."/>
            <person name="Koren S."/>
            <person name="Bechman K.B."/>
            <person name="Herman A."/>
            <person name="Abrahante J.E."/>
            <person name="Garbe J."/>
        </authorList>
    </citation>
    <scope>NUCLEOTIDE SEQUENCE</scope>
    <source>
        <strain evidence="5">Duluth1</strain>
        <tissue evidence="5">Whole animal</tissue>
    </source>
</reference>
<reference evidence="5" key="1">
    <citation type="journal article" date="2019" name="bioRxiv">
        <title>The Genome of the Zebra Mussel, Dreissena polymorpha: A Resource for Invasive Species Research.</title>
        <authorList>
            <person name="McCartney M.A."/>
            <person name="Auch B."/>
            <person name="Kono T."/>
            <person name="Mallez S."/>
            <person name="Zhang Y."/>
            <person name="Obille A."/>
            <person name="Becker A."/>
            <person name="Abrahante J.E."/>
            <person name="Garbe J."/>
            <person name="Badalamenti J.P."/>
            <person name="Herman A."/>
            <person name="Mangelson H."/>
            <person name="Liachko I."/>
            <person name="Sullivan S."/>
            <person name="Sone E.D."/>
            <person name="Koren S."/>
            <person name="Silverstein K.A.T."/>
            <person name="Beckman K.B."/>
            <person name="Gohl D.M."/>
        </authorList>
    </citation>
    <scope>NUCLEOTIDE SEQUENCE</scope>
    <source>
        <strain evidence="5">Duluth1</strain>
        <tissue evidence="5">Whole animal</tissue>
    </source>
</reference>
<evidence type="ECO:0000256" key="1">
    <source>
        <dbReference type="SAM" id="MobiDB-lite"/>
    </source>
</evidence>
<keyword evidence="2" id="KW-0732">Signal</keyword>
<dbReference type="InterPro" id="IPR036465">
    <property type="entry name" value="vWFA_dom_sf"/>
</dbReference>
<feature type="domain" description="VIT" evidence="4">
    <location>
        <begin position="15"/>
        <end position="144"/>
    </location>
</feature>
<dbReference type="SMART" id="SM00609">
    <property type="entry name" value="VIT"/>
    <property type="match status" value="1"/>
</dbReference>
<dbReference type="AlphaFoldDB" id="A0A9D4JPL9"/>
<dbReference type="Proteomes" id="UP000828390">
    <property type="component" value="Unassembled WGS sequence"/>
</dbReference>
<feature type="signal peptide" evidence="2">
    <location>
        <begin position="1"/>
        <end position="22"/>
    </location>
</feature>
<evidence type="ECO:0000256" key="2">
    <source>
        <dbReference type="SAM" id="SignalP"/>
    </source>
</evidence>
<dbReference type="SUPFAM" id="SSF53300">
    <property type="entry name" value="vWA-like"/>
    <property type="match status" value="1"/>
</dbReference>
<dbReference type="Pfam" id="PF00092">
    <property type="entry name" value="VWA"/>
    <property type="match status" value="1"/>
</dbReference>
<feature type="domain" description="VWFA" evidence="3">
    <location>
        <begin position="273"/>
        <end position="455"/>
    </location>
</feature>
<dbReference type="InterPro" id="IPR050934">
    <property type="entry name" value="ITIH"/>
</dbReference>
<gene>
    <name evidence="5" type="ORF">DPMN_117771</name>
</gene>
<comment type="caution">
    <text evidence="5">The sequence shown here is derived from an EMBL/GenBank/DDBJ whole genome shotgun (WGS) entry which is preliminary data.</text>
</comment>
<feature type="compositionally biased region" description="Low complexity" evidence="1">
    <location>
        <begin position="679"/>
        <end position="697"/>
    </location>
</feature>
<dbReference type="InterPro" id="IPR002035">
    <property type="entry name" value="VWF_A"/>
</dbReference>
<dbReference type="PANTHER" id="PTHR10338:SF108">
    <property type="entry name" value="INTER-ALPHA-TRYPSIN INHIBITOR HEAVY CHAIN H4-LIKE PROTEIN"/>
    <property type="match status" value="1"/>
</dbReference>
<evidence type="ECO:0000313" key="5">
    <source>
        <dbReference type="EMBL" id="KAH3816258.1"/>
    </source>
</evidence>
<dbReference type="Gene3D" id="3.40.50.410">
    <property type="entry name" value="von Willebrand factor, type A domain"/>
    <property type="match status" value="1"/>
</dbReference>